<evidence type="ECO:0000313" key="3">
    <source>
        <dbReference type="Proteomes" id="UP000325577"/>
    </source>
</evidence>
<evidence type="ECO:0000313" key="2">
    <source>
        <dbReference type="EMBL" id="KAA8521517.1"/>
    </source>
</evidence>
<accession>A0A5J4ZWU7</accession>
<feature type="region of interest" description="Disordered" evidence="1">
    <location>
        <begin position="30"/>
        <end position="51"/>
    </location>
</feature>
<protein>
    <submittedName>
        <fullName evidence="2">Uncharacterized protein</fullName>
    </submittedName>
</protein>
<organism evidence="2 3">
    <name type="scientific">Nyssa sinensis</name>
    <dbReference type="NCBI Taxonomy" id="561372"/>
    <lineage>
        <taxon>Eukaryota</taxon>
        <taxon>Viridiplantae</taxon>
        <taxon>Streptophyta</taxon>
        <taxon>Embryophyta</taxon>
        <taxon>Tracheophyta</taxon>
        <taxon>Spermatophyta</taxon>
        <taxon>Magnoliopsida</taxon>
        <taxon>eudicotyledons</taxon>
        <taxon>Gunneridae</taxon>
        <taxon>Pentapetalae</taxon>
        <taxon>asterids</taxon>
        <taxon>Cornales</taxon>
        <taxon>Nyssaceae</taxon>
        <taxon>Nyssa</taxon>
    </lineage>
</organism>
<evidence type="ECO:0000256" key="1">
    <source>
        <dbReference type="SAM" id="MobiDB-lite"/>
    </source>
</evidence>
<name>A0A5J4ZWU7_9ASTE</name>
<gene>
    <name evidence="2" type="ORF">F0562_012173</name>
</gene>
<dbReference type="AlphaFoldDB" id="A0A5J4ZWU7"/>
<sequence>MEKVGFYDGSIEAPQGDLVVLISFGRLDGGGDGGRLSRGGVDEGEGEKDEIPKCKIPSFEKEIERSKQQQSDCEIKILRFFLGKGFL</sequence>
<proteinExistence type="predicted"/>
<dbReference type="Proteomes" id="UP000325577">
    <property type="component" value="Linkage Group LG5"/>
</dbReference>
<keyword evidence="3" id="KW-1185">Reference proteome</keyword>
<reference evidence="2 3" key="1">
    <citation type="submission" date="2019-09" db="EMBL/GenBank/DDBJ databases">
        <title>A chromosome-level genome assembly of the Chinese tupelo Nyssa sinensis.</title>
        <authorList>
            <person name="Yang X."/>
            <person name="Kang M."/>
            <person name="Yang Y."/>
            <person name="Xiong H."/>
            <person name="Wang M."/>
            <person name="Zhang Z."/>
            <person name="Wang Z."/>
            <person name="Wu H."/>
            <person name="Ma T."/>
            <person name="Liu J."/>
            <person name="Xi Z."/>
        </authorList>
    </citation>
    <scope>NUCLEOTIDE SEQUENCE [LARGE SCALE GENOMIC DNA]</scope>
    <source>
        <strain evidence="2">J267</strain>
        <tissue evidence="2">Leaf</tissue>
    </source>
</reference>
<dbReference type="EMBL" id="CM018048">
    <property type="protein sequence ID" value="KAA8521517.1"/>
    <property type="molecule type" value="Genomic_DNA"/>
</dbReference>